<feature type="region of interest" description="Disordered" evidence="1">
    <location>
        <begin position="23"/>
        <end position="45"/>
    </location>
</feature>
<evidence type="ECO:0000313" key="3">
    <source>
        <dbReference type="EMBL" id="KAF9473295.1"/>
    </source>
</evidence>
<proteinExistence type="predicted"/>
<evidence type="ECO:0000313" key="4">
    <source>
        <dbReference type="Proteomes" id="UP000807469"/>
    </source>
</evidence>
<dbReference type="PROSITE" id="PS50181">
    <property type="entry name" value="FBOX"/>
    <property type="match status" value="1"/>
</dbReference>
<dbReference type="EMBL" id="MU155454">
    <property type="protein sequence ID" value="KAF9473295.1"/>
    <property type="molecule type" value="Genomic_DNA"/>
</dbReference>
<dbReference type="SMART" id="SM00256">
    <property type="entry name" value="FBOX"/>
    <property type="match status" value="1"/>
</dbReference>
<dbReference type="InterPro" id="IPR001810">
    <property type="entry name" value="F-box_dom"/>
</dbReference>
<gene>
    <name evidence="3" type="ORF">BDN70DRAFT_925244</name>
</gene>
<dbReference type="Pfam" id="PF00646">
    <property type="entry name" value="F-box"/>
    <property type="match status" value="1"/>
</dbReference>
<dbReference type="OrthoDB" id="2322499at2759"/>
<comment type="caution">
    <text evidence="3">The sequence shown here is derived from an EMBL/GenBank/DDBJ whole genome shotgun (WGS) entry which is preliminary data.</text>
</comment>
<reference evidence="3" key="1">
    <citation type="submission" date="2020-11" db="EMBL/GenBank/DDBJ databases">
        <authorList>
            <consortium name="DOE Joint Genome Institute"/>
            <person name="Ahrendt S."/>
            <person name="Riley R."/>
            <person name="Andreopoulos W."/>
            <person name="Labutti K."/>
            <person name="Pangilinan J."/>
            <person name="Ruiz-Duenas F.J."/>
            <person name="Barrasa J.M."/>
            <person name="Sanchez-Garcia M."/>
            <person name="Camarero S."/>
            <person name="Miyauchi S."/>
            <person name="Serrano A."/>
            <person name="Linde D."/>
            <person name="Babiker R."/>
            <person name="Drula E."/>
            <person name="Ayuso-Fernandez I."/>
            <person name="Pacheco R."/>
            <person name="Padilla G."/>
            <person name="Ferreira P."/>
            <person name="Barriuso J."/>
            <person name="Kellner H."/>
            <person name="Castanera R."/>
            <person name="Alfaro M."/>
            <person name="Ramirez L."/>
            <person name="Pisabarro A.G."/>
            <person name="Kuo A."/>
            <person name="Tritt A."/>
            <person name="Lipzen A."/>
            <person name="He G."/>
            <person name="Yan M."/>
            <person name="Ng V."/>
            <person name="Cullen D."/>
            <person name="Martin F."/>
            <person name="Rosso M.-N."/>
            <person name="Henrissat B."/>
            <person name="Hibbett D."/>
            <person name="Martinez A.T."/>
            <person name="Grigoriev I.V."/>
        </authorList>
    </citation>
    <scope>NUCLEOTIDE SEQUENCE</scope>
    <source>
        <strain evidence="3">CIRM-BRFM 674</strain>
    </source>
</reference>
<dbReference type="InterPro" id="IPR036047">
    <property type="entry name" value="F-box-like_dom_sf"/>
</dbReference>
<dbReference type="Proteomes" id="UP000807469">
    <property type="component" value="Unassembled WGS sequence"/>
</dbReference>
<name>A0A9P5YRA5_9AGAR</name>
<dbReference type="SMART" id="SM00355">
    <property type="entry name" value="ZnF_C2H2"/>
    <property type="match status" value="3"/>
</dbReference>
<dbReference type="SUPFAM" id="SSF81383">
    <property type="entry name" value="F-box domain"/>
    <property type="match status" value="1"/>
</dbReference>
<keyword evidence="4" id="KW-1185">Reference proteome</keyword>
<sequence length="680" mass="78395">MDARRSKRVAGIEKPVVMVEDEDVSGNAVGETSKKKRKTREEKDVDWAEGAKPAKRVKGKRGLLKMLLEMPMDILFEIFGQLNPIDLLSMARTTKAFRNILMSRTSITAWRAARSNIAALPDCPDDLSEPQYATLMFLTRCSVCHRDLSIVHISWYSRARCCNSCLKKTFLQVRSVVGWARSVTTTYPSLLAKWIPFFTVSKEVTSRKNETYIRQHTFIWEKRDEEWASEYRSLQDPQSRYKWVIDNLEQRYAINKHARACALWHWASKNTTTEYQLRDVFRRDAEITSLFKELGYEEEIYKILPSEDHPLDPDLLEDLLLSPVPIGESNLLTLKDSMLPTLLASKESREYQEHSTFFSLRKHILQDIYLTGVKTLPVNSPRPEAAEVYRVAEAHDFVDYSKSATDALCVPFKEIVVLWRRLVGEKLVELIAQAHGPGYDFDRETVGDLVVANIFSCNLCGYSHDSRRILTYNQAAVHTCINFEYGPGRSLSQRAFSTVFGHAKWIDVPGSVKINDSYLDIVQQIVKMCGYDPKVATVRQMDELNPIFECLSCNSLTEGRATMSWSSVLQHQITAHRASSDLSDLIILKEPTSTTVWERIQEEQARETFKSNRCIVFCSHCDQSSDNIKRYRDHLKTVHNITKLKYEELIFSFKEIRIPPEFRLWPPREEGESENELEEV</sequence>
<dbReference type="AlphaFoldDB" id="A0A9P5YRA5"/>
<feature type="domain" description="F-box" evidence="2">
    <location>
        <begin position="64"/>
        <end position="113"/>
    </location>
</feature>
<protein>
    <recommendedName>
        <fullName evidence="2">F-box domain-containing protein</fullName>
    </recommendedName>
</protein>
<accession>A0A9P5YRA5</accession>
<evidence type="ECO:0000256" key="1">
    <source>
        <dbReference type="SAM" id="MobiDB-lite"/>
    </source>
</evidence>
<evidence type="ECO:0000259" key="2">
    <source>
        <dbReference type="PROSITE" id="PS50181"/>
    </source>
</evidence>
<dbReference type="InterPro" id="IPR013087">
    <property type="entry name" value="Znf_C2H2_type"/>
</dbReference>
<organism evidence="3 4">
    <name type="scientific">Pholiota conissans</name>
    <dbReference type="NCBI Taxonomy" id="109636"/>
    <lineage>
        <taxon>Eukaryota</taxon>
        <taxon>Fungi</taxon>
        <taxon>Dikarya</taxon>
        <taxon>Basidiomycota</taxon>
        <taxon>Agaricomycotina</taxon>
        <taxon>Agaricomycetes</taxon>
        <taxon>Agaricomycetidae</taxon>
        <taxon>Agaricales</taxon>
        <taxon>Agaricineae</taxon>
        <taxon>Strophariaceae</taxon>
        <taxon>Pholiota</taxon>
    </lineage>
</organism>